<gene>
    <name evidence="3" type="ORF">METZ01_LOCUS361184</name>
</gene>
<protein>
    <recommendedName>
        <fullName evidence="4">SDR family NAD(P)-dependent oxidoreductase</fullName>
    </recommendedName>
</protein>
<evidence type="ECO:0000313" key="3">
    <source>
        <dbReference type="EMBL" id="SVD08330.1"/>
    </source>
</evidence>
<dbReference type="Gene3D" id="3.40.50.720">
    <property type="entry name" value="NAD(P)-binding Rossmann-like Domain"/>
    <property type="match status" value="1"/>
</dbReference>
<name>A0A382SEF6_9ZZZZ</name>
<dbReference type="InterPro" id="IPR002347">
    <property type="entry name" value="SDR_fam"/>
</dbReference>
<dbReference type="Pfam" id="PF00106">
    <property type="entry name" value="adh_short"/>
    <property type="match status" value="1"/>
</dbReference>
<feature type="non-terminal residue" evidence="3">
    <location>
        <position position="70"/>
    </location>
</feature>
<proteinExistence type="inferred from homology"/>
<organism evidence="3">
    <name type="scientific">marine metagenome</name>
    <dbReference type="NCBI Taxonomy" id="408172"/>
    <lineage>
        <taxon>unclassified sequences</taxon>
        <taxon>metagenomes</taxon>
        <taxon>ecological metagenomes</taxon>
    </lineage>
</organism>
<dbReference type="PANTHER" id="PTHR43180:SF66">
    <property type="entry name" value="SHORT-CHAIN DEHYDROGENASE_REDUCTASE FAMILY PROTEIN"/>
    <property type="match status" value="1"/>
</dbReference>
<reference evidence="3" key="1">
    <citation type="submission" date="2018-05" db="EMBL/GenBank/DDBJ databases">
        <authorList>
            <person name="Lanie J.A."/>
            <person name="Ng W.-L."/>
            <person name="Kazmierczak K.M."/>
            <person name="Andrzejewski T.M."/>
            <person name="Davidsen T.M."/>
            <person name="Wayne K.J."/>
            <person name="Tettelin H."/>
            <person name="Glass J.I."/>
            <person name="Rusch D."/>
            <person name="Podicherti R."/>
            <person name="Tsui H.-C.T."/>
            <person name="Winkler M.E."/>
        </authorList>
    </citation>
    <scope>NUCLEOTIDE SEQUENCE</scope>
</reference>
<dbReference type="PANTHER" id="PTHR43180">
    <property type="entry name" value="3-OXOACYL-(ACYL-CARRIER-PROTEIN) REDUCTASE (AFU_ORTHOLOGUE AFUA_6G11210)"/>
    <property type="match status" value="1"/>
</dbReference>
<sequence length="70" mass="7130">MNGTLESKVAIVTGGASGMGLATVERFLNEGASVVIGDLNADNGRDAVETFSAAGYADCVRFTTTDVSVE</sequence>
<evidence type="ECO:0000256" key="2">
    <source>
        <dbReference type="ARBA" id="ARBA00023002"/>
    </source>
</evidence>
<comment type="similarity">
    <text evidence="1">Belongs to the short-chain dehydrogenases/reductases (SDR) family.</text>
</comment>
<accession>A0A382SEF6</accession>
<evidence type="ECO:0008006" key="4">
    <source>
        <dbReference type="Google" id="ProtNLM"/>
    </source>
</evidence>
<dbReference type="SUPFAM" id="SSF51735">
    <property type="entry name" value="NAD(P)-binding Rossmann-fold domains"/>
    <property type="match status" value="1"/>
</dbReference>
<dbReference type="AlphaFoldDB" id="A0A382SEF6"/>
<evidence type="ECO:0000256" key="1">
    <source>
        <dbReference type="ARBA" id="ARBA00006484"/>
    </source>
</evidence>
<dbReference type="GO" id="GO:0016491">
    <property type="term" value="F:oxidoreductase activity"/>
    <property type="evidence" value="ECO:0007669"/>
    <property type="project" value="UniProtKB-KW"/>
</dbReference>
<dbReference type="EMBL" id="UINC01128526">
    <property type="protein sequence ID" value="SVD08330.1"/>
    <property type="molecule type" value="Genomic_DNA"/>
</dbReference>
<keyword evidence="2" id="KW-0560">Oxidoreductase</keyword>
<dbReference type="InterPro" id="IPR036291">
    <property type="entry name" value="NAD(P)-bd_dom_sf"/>
</dbReference>